<evidence type="ECO:0000256" key="2">
    <source>
        <dbReference type="SAM" id="Phobius"/>
    </source>
</evidence>
<feature type="compositionally biased region" description="Pro residues" evidence="1">
    <location>
        <begin position="40"/>
        <end position="49"/>
    </location>
</feature>
<dbReference type="OrthoDB" id="3373390at2"/>
<dbReference type="Proteomes" id="UP000007882">
    <property type="component" value="Chromosome"/>
</dbReference>
<dbReference type="EMBL" id="AP012319">
    <property type="protein sequence ID" value="BAL93293.1"/>
    <property type="molecule type" value="Genomic_DNA"/>
</dbReference>
<reference evidence="3 4" key="1">
    <citation type="submission" date="2012-02" db="EMBL/GenBank/DDBJ databases">
        <title>Complete genome sequence of Actinoplanes missouriensis 431 (= NBRC 102363).</title>
        <authorList>
            <person name="Ohnishi Y."/>
            <person name="Ishikawa J."/>
            <person name="Sekine M."/>
            <person name="Hosoyama A."/>
            <person name="Harada T."/>
            <person name="Narita H."/>
            <person name="Hata T."/>
            <person name="Konno Y."/>
            <person name="Tutikane K."/>
            <person name="Fujita N."/>
            <person name="Horinouchi S."/>
            <person name="Hayakawa M."/>
        </authorList>
    </citation>
    <scope>NUCLEOTIDE SEQUENCE [LARGE SCALE GENOMIC DNA]</scope>
    <source>
        <strain evidence="4">ATCC 14538 / DSM 43046 / CBS 188.64 / JCM 3121 / NBRC 102363 / NCIMB 12654 / NRRL B-3342 / UNCC 431</strain>
    </source>
</reference>
<dbReference type="RefSeq" id="WP_014448175.1">
    <property type="nucleotide sequence ID" value="NC_017093.1"/>
</dbReference>
<organism evidence="3 4">
    <name type="scientific">Actinoplanes missouriensis (strain ATCC 14538 / DSM 43046 / CBS 188.64 / JCM 3121 / NBRC 102363 / NCIMB 12654 / NRRL B-3342 / UNCC 431)</name>
    <dbReference type="NCBI Taxonomy" id="512565"/>
    <lineage>
        <taxon>Bacteria</taxon>
        <taxon>Bacillati</taxon>
        <taxon>Actinomycetota</taxon>
        <taxon>Actinomycetes</taxon>
        <taxon>Micromonosporales</taxon>
        <taxon>Micromonosporaceae</taxon>
        <taxon>Actinoplanes</taxon>
    </lineage>
</organism>
<evidence type="ECO:0000313" key="3">
    <source>
        <dbReference type="EMBL" id="BAL93293.1"/>
    </source>
</evidence>
<evidence type="ECO:0000313" key="4">
    <source>
        <dbReference type="Proteomes" id="UP000007882"/>
    </source>
</evidence>
<keyword evidence="2" id="KW-1133">Transmembrane helix</keyword>
<name>I0HJV6_ACTM4</name>
<sequence>MSQNGPFPGQPWPGKNDGQNTDEPYAEPSDPWSEHEQPWSPAPAPPLPAQPAYAPQWNQRPARRGFPTTVVVALVCLLVGAGVGIGVWFLVGRDDPPPPIAAEPTTPGGTGPRPQTSEDARFATKGQCVRNDGSNLEPKLRVVACAANTYEVLKRIDGRTTGDKDAMGKCAKVEGYTKWYYYDTEYDDVDVVLCLREYGKV</sequence>
<protein>
    <submittedName>
        <fullName evidence="3">Uncharacterized protein</fullName>
    </submittedName>
</protein>
<feature type="region of interest" description="Disordered" evidence="1">
    <location>
        <begin position="1"/>
        <end position="54"/>
    </location>
</feature>
<gene>
    <name evidence="3" type="ordered locus">AMIS_80730</name>
</gene>
<keyword evidence="2" id="KW-0812">Transmembrane</keyword>
<proteinExistence type="predicted"/>
<dbReference type="AlphaFoldDB" id="I0HJV6"/>
<dbReference type="STRING" id="512565.AMIS_80730"/>
<dbReference type="KEGG" id="ams:AMIS_80730"/>
<accession>I0HJV6</accession>
<dbReference type="eggNOG" id="ENOG5030HTG">
    <property type="taxonomic scope" value="Bacteria"/>
</dbReference>
<keyword evidence="4" id="KW-1185">Reference proteome</keyword>
<dbReference type="HOGENOM" id="CLU_087581_0_0_11"/>
<dbReference type="PATRIC" id="fig|512565.3.peg.8095"/>
<keyword evidence="2" id="KW-0472">Membrane</keyword>
<evidence type="ECO:0000256" key="1">
    <source>
        <dbReference type="SAM" id="MobiDB-lite"/>
    </source>
</evidence>
<feature type="transmembrane region" description="Helical" evidence="2">
    <location>
        <begin position="70"/>
        <end position="91"/>
    </location>
</feature>
<feature type="region of interest" description="Disordered" evidence="1">
    <location>
        <begin position="98"/>
        <end position="118"/>
    </location>
</feature>